<feature type="domain" description="CoA-binding" evidence="2">
    <location>
        <begin position="194"/>
        <end position="285"/>
    </location>
</feature>
<dbReference type="PANTHER" id="PTHR11117:SF24">
    <property type="entry name" value="PROTEIN FDRA"/>
    <property type="match status" value="1"/>
</dbReference>
<dbReference type="NCBIfam" id="NF004760">
    <property type="entry name" value="PRK06091.1"/>
    <property type="match status" value="1"/>
</dbReference>
<protein>
    <submittedName>
        <fullName evidence="3">FdrA family protein</fullName>
    </submittedName>
</protein>
<dbReference type="InterPro" id="IPR003781">
    <property type="entry name" value="CoA-bd"/>
</dbReference>
<dbReference type="AlphaFoldDB" id="A0AAN0Y5R5"/>
<name>A0AAN0Y5R5_VIBNA</name>
<dbReference type="Pfam" id="PF00549">
    <property type="entry name" value="Ligase_CoA"/>
    <property type="match status" value="1"/>
</dbReference>
<evidence type="ECO:0000313" key="3">
    <source>
        <dbReference type="EMBL" id="ANQ14505.1"/>
    </source>
</evidence>
<evidence type="ECO:0000259" key="2">
    <source>
        <dbReference type="Pfam" id="PF02629"/>
    </source>
</evidence>
<feature type="domain" description="ATP-citrate synthase/succinyl-CoA ligase C-terminal" evidence="1">
    <location>
        <begin position="351"/>
        <end position="507"/>
    </location>
</feature>
<keyword evidence="4" id="KW-1185">Reference proteome</keyword>
<dbReference type="GO" id="GO:0006099">
    <property type="term" value="P:tricarboxylic acid cycle"/>
    <property type="evidence" value="ECO:0007669"/>
    <property type="project" value="TreeGrafter"/>
</dbReference>
<dbReference type="RefSeq" id="WP_020336086.1">
    <property type="nucleotide sequence ID" value="NZ_ATFJ01000039.1"/>
</dbReference>
<organism evidence="3 4">
    <name type="scientific">Vibrio natriegens NBRC 15636 = ATCC 14048 = DSM 759</name>
    <dbReference type="NCBI Taxonomy" id="1219067"/>
    <lineage>
        <taxon>Bacteria</taxon>
        <taxon>Pseudomonadati</taxon>
        <taxon>Pseudomonadota</taxon>
        <taxon>Gammaproteobacteria</taxon>
        <taxon>Vibrionales</taxon>
        <taxon>Vibrionaceae</taxon>
        <taxon>Vibrio</taxon>
    </lineage>
</organism>
<dbReference type="Proteomes" id="UP000092741">
    <property type="component" value="Chromosome 2"/>
</dbReference>
<dbReference type="PANTHER" id="PTHR11117">
    <property type="entry name" value="SUCCINYL-COA LIGASE SUBUNIT ALPHA"/>
    <property type="match status" value="1"/>
</dbReference>
<evidence type="ECO:0000313" key="4">
    <source>
        <dbReference type="Proteomes" id="UP000092741"/>
    </source>
</evidence>
<dbReference type="GO" id="GO:0004775">
    <property type="term" value="F:succinate-CoA ligase (ADP-forming) activity"/>
    <property type="evidence" value="ECO:0007669"/>
    <property type="project" value="TreeGrafter"/>
</dbReference>
<evidence type="ECO:0000259" key="1">
    <source>
        <dbReference type="Pfam" id="PF00549"/>
    </source>
</evidence>
<accession>A0AAN0Y5R5</accession>
<dbReference type="GO" id="GO:0005829">
    <property type="term" value="C:cytosol"/>
    <property type="evidence" value="ECO:0007669"/>
    <property type="project" value="TreeGrafter"/>
</dbReference>
<dbReference type="InterPro" id="IPR016102">
    <property type="entry name" value="Succinyl-CoA_synth-like"/>
</dbReference>
<dbReference type="Pfam" id="PF02629">
    <property type="entry name" value="CoA_binding"/>
    <property type="match status" value="1"/>
</dbReference>
<gene>
    <name evidence="3" type="ORF">BA890_17315</name>
</gene>
<reference evidence="3 4" key="1">
    <citation type="submission" date="2016-07" db="EMBL/GenBank/DDBJ databases">
        <title>Developing Vibrio natriegens as a novel, fast-growing host for biotechnology.</title>
        <authorList>
            <person name="Weinstock M.T."/>
            <person name="Hesek E.D."/>
            <person name="Wilson C.M."/>
            <person name="Gibson D.G."/>
        </authorList>
    </citation>
    <scope>NUCLEOTIDE SEQUENCE [LARGE SCALE GENOMIC DNA]</scope>
    <source>
        <strain evidence="3 4">ATCC 14048</strain>
    </source>
</reference>
<dbReference type="KEGG" id="vna:PN96_21820"/>
<proteinExistence type="predicted"/>
<dbReference type="SUPFAM" id="SSF51735">
    <property type="entry name" value="NAD(P)-binding Rossmann-fold domains"/>
    <property type="match status" value="1"/>
</dbReference>
<dbReference type="InterPro" id="IPR036291">
    <property type="entry name" value="NAD(P)-bd_dom_sf"/>
</dbReference>
<dbReference type="SUPFAM" id="SSF52210">
    <property type="entry name" value="Succinyl-CoA synthetase domains"/>
    <property type="match status" value="2"/>
</dbReference>
<dbReference type="GO" id="GO:0009361">
    <property type="term" value="C:succinate-CoA ligase complex (ADP-forming)"/>
    <property type="evidence" value="ECO:0007669"/>
    <property type="project" value="TreeGrafter"/>
</dbReference>
<dbReference type="Gene3D" id="3.40.50.720">
    <property type="entry name" value="NAD(P)-binding Rossmann-like Domain"/>
    <property type="match status" value="1"/>
</dbReference>
<dbReference type="GO" id="GO:0004776">
    <property type="term" value="F:succinate-CoA ligase (GDP-forming) activity"/>
    <property type="evidence" value="ECO:0007669"/>
    <property type="project" value="TreeGrafter"/>
</dbReference>
<dbReference type="EMBL" id="CP016346">
    <property type="protein sequence ID" value="ANQ14505.1"/>
    <property type="molecule type" value="Genomic_DNA"/>
</dbReference>
<dbReference type="InterPro" id="IPR005811">
    <property type="entry name" value="SUCC_ACL_C"/>
</dbReference>
<dbReference type="Gene3D" id="3.40.50.261">
    <property type="entry name" value="Succinyl-CoA synthetase domains"/>
    <property type="match status" value="2"/>
</dbReference>
<sequence length="518" mass="55471">MFVKVTVKKNTYFDSVSLMALSTKVNELKDVEQAFVAMATDMNKGVLDNVGLLDDEIRSSNSGDLFVVIKAVSEKACEQTLEEVEKLLKGGDNATAGLGGSQEKKFTTLKSALKHQPEANLAIISVPGEFAKREAKMALDNDLHVLMFSDNVSVEDEVELKTLAHEKGLLMMGPDCGTAIINNVGLCFANKVRTGKIGIVGASGTGSQEVAARVHDFGGGITQLLGTGGRDLSEAVGGIMMLDGLRALEADPNTEVVLIVSKPAAKSVEAKVLEQVKSMSKPVVVCLLGGDEAPVVEAGAHFAKTTKEAALQAVILAGIDEAGINKRTLNLPLIEEIKAKLKPEQKYIRGLFCGGTLCEESMMLAREYFSDVYSNIAKKPEQRLTDINDSQAHTFIDFGDDDFTNGRPHPMIDPSSRIERLLKEADDPEVGVIVLDFVIGYGSHEDPVGVTIPAIIEAKQKAEARGQHLEILGYVLGTDLDSPDMNEQIEKLAQVGVTISSSSQNTGLLARGFVSKGE</sequence>